<dbReference type="EMBL" id="CP058952">
    <property type="protein sequence ID" value="QLI81661.1"/>
    <property type="molecule type" value="Genomic_DNA"/>
</dbReference>
<organism evidence="11 12">
    <name type="scientific">Chitinibacter fontanus</name>
    <dbReference type="NCBI Taxonomy" id="1737446"/>
    <lineage>
        <taxon>Bacteria</taxon>
        <taxon>Pseudomonadati</taxon>
        <taxon>Pseudomonadota</taxon>
        <taxon>Betaproteobacteria</taxon>
        <taxon>Neisseriales</taxon>
        <taxon>Chitinibacteraceae</taxon>
        <taxon>Chitinibacter</taxon>
    </lineage>
</organism>
<name>A0A7D5Z3M1_9NEIS</name>
<dbReference type="GO" id="GO:0034257">
    <property type="term" value="F:nicotinamide riboside transmembrane transporter activity"/>
    <property type="evidence" value="ECO:0007669"/>
    <property type="project" value="InterPro"/>
</dbReference>
<evidence type="ECO:0000256" key="5">
    <source>
        <dbReference type="ARBA" id="ARBA00022448"/>
    </source>
</evidence>
<evidence type="ECO:0000256" key="2">
    <source>
        <dbReference type="ARBA" id="ARBA00004651"/>
    </source>
</evidence>
<accession>A0A7D5Z3M1</accession>
<feature type="transmembrane region" description="Helical" evidence="10">
    <location>
        <begin position="167"/>
        <end position="184"/>
    </location>
</feature>
<reference evidence="11 12" key="1">
    <citation type="journal article" date="2016" name="Int. J. Syst. Evol. Microbiol.">
        <title>Chitinibacter fontanus sp. nov., isolated from a spring.</title>
        <authorList>
            <person name="Sheu S.Y."/>
            <person name="Li Y.S."/>
            <person name="Young C.C."/>
            <person name="Chen W.M."/>
        </authorList>
    </citation>
    <scope>NUCLEOTIDE SEQUENCE [LARGE SCALE GENOMIC DNA]</scope>
    <source>
        <strain evidence="11 12">STM-7</strain>
    </source>
</reference>
<sequence>MSLISHMSLLEIIGFVLTLVAIALAARAHVLTWPLQLLASLLYVWLFAKFNLFGEATLQAVYAVLAVYGWWQWRSNQGQADLPIRRLSRNEWLVLNAVGIVATVAVSSLQIHFLPTDVPVLDSAIFVFGLLAQWMQAKKRIENWPYWIVLNLLASGVYLYKTLYITAVLYVLLTLLAVWGWHRWHKALA</sequence>
<proteinExistence type="inferred from homology"/>
<protein>
    <recommendedName>
        <fullName evidence="4">Nicotinamide riboside transporter PnuC</fullName>
    </recommendedName>
</protein>
<dbReference type="PANTHER" id="PTHR36122:SF2">
    <property type="entry name" value="NICOTINAMIDE RIBOSIDE TRANSPORTER PNUC"/>
    <property type="match status" value="1"/>
</dbReference>
<dbReference type="RefSeq" id="WP_180305771.1">
    <property type="nucleotide sequence ID" value="NZ_CP058952.1"/>
</dbReference>
<comment type="subcellular location">
    <subcellularLocation>
        <location evidence="2">Cell membrane</location>
        <topology evidence="2">Multi-pass membrane protein</topology>
    </subcellularLocation>
</comment>
<dbReference type="InterPro" id="IPR006419">
    <property type="entry name" value="NMN_transpt_PnuC"/>
</dbReference>
<keyword evidence="9 10" id="KW-0472">Membrane</keyword>
<keyword evidence="5" id="KW-0813">Transport</keyword>
<evidence type="ECO:0000256" key="4">
    <source>
        <dbReference type="ARBA" id="ARBA00017522"/>
    </source>
</evidence>
<evidence type="ECO:0000313" key="12">
    <source>
        <dbReference type="Proteomes" id="UP000510822"/>
    </source>
</evidence>
<dbReference type="Proteomes" id="UP000510822">
    <property type="component" value="Chromosome"/>
</dbReference>
<evidence type="ECO:0000256" key="9">
    <source>
        <dbReference type="ARBA" id="ARBA00023136"/>
    </source>
</evidence>
<evidence type="ECO:0000256" key="3">
    <source>
        <dbReference type="ARBA" id="ARBA00006669"/>
    </source>
</evidence>
<evidence type="ECO:0000256" key="7">
    <source>
        <dbReference type="ARBA" id="ARBA00022692"/>
    </source>
</evidence>
<keyword evidence="12" id="KW-1185">Reference proteome</keyword>
<dbReference type="AlphaFoldDB" id="A0A7D5Z3M1"/>
<dbReference type="Pfam" id="PF04973">
    <property type="entry name" value="NMN_transporter"/>
    <property type="match status" value="1"/>
</dbReference>
<keyword evidence="8 10" id="KW-1133">Transmembrane helix</keyword>
<evidence type="ECO:0000256" key="10">
    <source>
        <dbReference type="SAM" id="Phobius"/>
    </source>
</evidence>
<dbReference type="KEGG" id="cfon:HZU75_09015"/>
<evidence type="ECO:0000256" key="6">
    <source>
        <dbReference type="ARBA" id="ARBA00022475"/>
    </source>
</evidence>
<keyword evidence="6" id="KW-1003">Cell membrane</keyword>
<dbReference type="GO" id="GO:0005886">
    <property type="term" value="C:plasma membrane"/>
    <property type="evidence" value="ECO:0007669"/>
    <property type="project" value="UniProtKB-SubCell"/>
</dbReference>
<dbReference type="PANTHER" id="PTHR36122">
    <property type="entry name" value="NICOTINAMIDE RIBOSIDE TRANSPORTER PNUC"/>
    <property type="match status" value="1"/>
</dbReference>
<gene>
    <name evidence="11" type="ORF">HZU75_09015</name>
</gene>
<evidence type="ECO:0000313" key="11">
    <source>
        <dbReference type="EMBL" id="QLI81661.1"/>
    </source>
</evidence>
<comment type="function">
    <text evidence="1">Required for nicotinamide riboside transport across the inner membrane.</text>
</comment>
<feature type="transmembrane region" description="Helical" evidence="10">
    <location>
        <begin position="52"/>
        <end position="71"/>
    </location>
</feature>
<evidence type="ECO:0000256" key="1">
    <source>
        <dbReference type="ARBA" id="ARBA00002672"/>
    </source>
</evidence>
<feature type="transmembrane region" description="Helical" evidence="10">
    <location>
        <begin position="92"/>
        <end position="114"/>
    </location>
</feature>
<evidence type="ECO:0000256" key="8">
    <source>
        <dbReference type="ARBA" id="ARBA00022989"/>
    </source>
</evidence>
<comment type="similarity">
    <text evidence="3">Belongs to the nicotinamide ribonucleoside (NR) uptake permease (TC 4.B.1) family.</text>
</comment>
<keyword evidence="7 10" id="KW-0812">Transmembrane</keyword>
<dbReference type="NCBIfam" id="TIGR01528">
    <property type="entry name" value="NMN_trans_PnuC"/>
    <property type="match status" value="1"/>
</dbReference>